<keyword evidence="18" id="KW-1185">Reference proteome</keyword>
<evidence type="ECO:0000256" key="8">
    <source>
        <dbReference type="ARBA" id="ARBA00023014"/>
    </source>
</evidence>
<evidence type="ECO:0000256" key="14">
    <source>
        <dbReference type="ARBA" id="ARBA00076330"/>
    </source>
</evidence>
<evidence type="ECO:0000313" key="17">
    <source>
        <dbReference type="EMBL" id="SDY87715.1"/>
    </source>
</evidence>
<dbReference type="Pfam" id="PF00355">
    <property type="entry name" value="Rieske"/>
    <property type="match status" value="1"/>
</dbReference>
<dbReference type="Proteomes" id="UP000198935">
    <property type="component" value="Unassembled WGS sequence"/>
</dbReference>
<evidence type="ECO:0000256" key="1">
    <source>
        <dbReference type="ARBA" id="ARBA00010651"/>
    </source>
</evidence>
<feature type="transmembrane region" description="Helical" evidence="15">
    <location>
        <begin position="12"/>
        <end position="34"/>
    </location>
</feature>
<dbReference type="GO" id="GO:0046872">
    <property type="term" value="F:metal ion binding"/>
    <property type="evidence" value="ECO:0007669"/>
    <property type="project" value="UniProtKB-KW"/>
</dbReference>
<dbReference type="InterPro" id="IPR014349">
    <property type="entry name" value="Rieske_Fe-S_prot"/>
</dbReference>
<reference evidence="18" key="1">
    <citation type="submission" date="2016-10" db="EMBL/GenBank/DDBJ databases">
        <authorList>
            <person name="Varghese N."/>
            <person name="Submissions S."/>
        </authorList>
    </citation>
    <scope>NUCLEOTIDE SEQUENCE [LARGE SCALE GENOMIC DNA]</scope>
    <source>
        <strain evidence="18">SP</strain>
    </source>
</reference>
<organism evidence="17 18">
    <name type="scientific">Evansella caseinilytica</name>
    <dbReference type="NCBI Taxonomy" id="1503961"/>
    <lineage>
        <taxon>Bacteria</taxon>
        <taxon>Bacillati</taxon>
        <taxon>Bacillota</taxon>
        <taxon>Bacilli</taxon>
        <taxon>Bacillales</taxon>
        <taxon>Bacillaceae</taxon>
        <taxon>Evansella</taxon>
    </lineage>
</organism>
<dbReference type="AlphaFoldDB" id="A0A1H3NGW7"/>
<dbReference type="GO" id="GO:0016705">
    <property type="term" value="F:oxidoreductase activity, acting on paired donors, with incorporation or reduction of molecular oxygen"/>
    <property type="evidence" value="ECO:0007669"/>
    <property type="project" value="UniProtKB-ARBA"/>
</dbReference>
<keyword evidence="2" id="KW-0813">Transport</keyword>
<dbReference type="GO" id="GO:0004497">
    <property type="term" value="F:monooxygenase activity"/>
    <property type="evidence" value="ECO:0007669"/>
    <property type="project" value="UniProtKB-ARBA"/>
</dbReference>
<sequence>MSEKEHKVSRRQFLTYSLVGVGGFMAASAISPMVRFALDPALEAGGESDYVAVTTVDQLSEEPQRFDFQVEVVDAWYTSNQPRSAWIYKEGDEIIALSPQCTHLGCTVNWNANEDHPNQFYCPCHDGRFEKSGQNVANTPPTRPLDIYEMEVRDGTVYLGKTIERKTV</sequence>
<dbReference type="InterPro" id="IPR006311">
    <property type="entry name" value="TAT_signal"/>
</dbReference>
<keyword evidence="7" id="KW-0408">Iron</keyword>
<evidence type="ECO:0000256" key="2">
    <source>
        <dbReference type="ARBA" id="ARBA00022448"/>
    </source>
</evidence>
<evidence type="ECO:0000256" key="11">
    <source>
        <dbReference type="ARBA" id="ARBA00064458"/>
    </source>
</evidence>
<dbReference type="PROSITE" id="PS51318">
    <property type="entry name" value="TAT"/>
    <property type="match status" value="1"/>
</dbReference>
<protein>
    <recommendedName>
        <fullName evidence="12">Menaquinol:cytochrome c reductase iron-sulfur subunit</fullName>
    </recommendedName>
    <alternativeName>
        <fullName evidence="14">Cytochrome bc complex, iron-sulfur subunit</fullName>
    </alternativeName>
    <alternativeName>
        <fullName evidence="13">Rieske iron-sulfur protein QcrA</fullName>
    </alternativeName>
</protein>
<comment type="function">
    <text evidence="10">Component of the menaquinol:cytochrome c reductase complex. The Rieske protein is a high potential 2Fe-2S protein.</text>
</comment>
<evidence type="ECO:0000256" key="3">
    <source>
        <dbReference type="ARBA" id="ARBA00022714"/>
    </source>
</evidence>
<comment type="similarity">
    <text evidence="1">Belongs to the Rieske iron-sulfur protein family.</text>
</comment>
<keyword evidence="8" id="KW-0411">Iron-sulfur</keyword>
<dbReference type="PANTHER" id="PTHR10134">
    <property type="entry name" value="CYTOCHROME B-C1 COMPLEX SUBUNIT RIESKE, MITOCHONDRIAL"/>
    <property type="match status" value="1"/>
</dbReference>
<keyword evidence="15" id="KW-0812">Transmembrane</keyword>
<evidence type="ECO:0000256" key="12">
    <source>
        <dbReference type="ARBA" id="ARBA00067741"/>
    </source>
</evidence>
<keyword evidence="4" id="KW-0479">Metal-binding</keyword>
<dbReference type="FunFam" id="2.102.10.10:FF:000006">
    <property type="entry name" value="Menaquinol-cytochrome c reductase, iron-sulfur subunit"/>
    <property type="match status" value="1"/>
</dbReference>
<evidence type="ECO:0000259" key="16">
    <source>
        <dbReference type="PROSITE" id="PS51296"/>
    </source>
</evidence>
<evidence type="ECO:0000256" key="9">
    <source>
        <dbReference type="ARBA" id="ARBA00023157"/>
    </source>
</evidence>
<dbReference type="STRING" id="1503961.SAMN05421736_10458"/>
<dbReference type="InterPro" id="IPR017941">
    <property type="entry name" value="Rieske_2Fe-2S"/>
</dbReference>
<dbReference type="PROSITE" id="PS51296">
    <property type="entry name" value="RIESKE"/>
    <property type="match status" value="1"/>
</dbReference>
<keyword evidence="15" id="KW-1133">Transmembrane helix</keyword>
<comment type="subunit">
    <text evidence="11">The main subunits of the menaquinol:cytochrome c complex are a Rieske-type iron-sulfur protein (QcrA), a cytochrome b (QcrB) and a cytochrome c (QcrC).</text>
</comment>
<dbReference type="GO" id="GO:0051537">
    <property type="term" value="F:2 iron, 2 sulfur cluster binding"/>
    <property type="evidence" value="ECO:0007669"/>
    <property type="project" value="UniProtKB-KW"/>
</dbReference>
<dbReference type="OrthoDB" id="9767869at2"/>
<evidence type="ECO:0000313" key="18">
    <source>
        <dbReference type="Proteomes" id="UP000198935"/>
    </source>
</evidence>
<accession>A0A1H3NGW7</accession>
<dbReference type="EMBL" id="FNPI01000004">
    <property type="protein sequence ID" value="SDY87715.1"/>
    <property type="molecule type" value="Genomic_DNA"/>
</dbReference>
<gene>
    <name evidence="17" type="ORF">SAMN05421736_10458</name>
</gene>
<dbReference type="CDD" id="cd03467">
    <property type="entry name" value="Rieske"/>
    <property type="match status" value="1"/>
</dbReference>
<dbReference type="InterPro" id="IPR036922">
    <property type="entry name" value="Rieske_2Fe-2S_sf"/>
</dbReference>
<evidence type="ECO:0000256" key="15">
    <source>
        <dbReference type="SAM" id="Phobius"/>
    </source>
</evidence>
<keyword evidence="6" id="KW-0560">Oxidoreductase</keyword>
<proteinExistence type="inferred from homology"/>
<dbReference type="SUPFAM" id="SSF50022">
    <property type="entry name" value="ISP domain"/>
    <property type="match status" value="1"/>
</dbReference>
<name>A0A1H3NGW7_9BACI</name>
<evidence type="ECO:0000256" key="6">
    <source>
        <dbReference type="ARBA" id="ARBA00023002"/>
    </source>
</evidence>
<evidence type="ECO:0000256" key="10">
    <source>
        <dbReference type="ARBA" id="ARBA00055683"/>
    </source>
</evidence>
<keyword evidence="3" id="KW-0001">2Fe-2S</keyword>
<keyword evidence="15" id="KW-0472">Membrane</keyword>
<dbReference type="Gene3D" id="2.102.10.10">
    <property type="entry name" value="Rieske [2Fe-2S] iron-sulphur domain"/>
    <property type="match status" value="1"/>
</dbReference>
<evidence type="ECO:0000256" key="7">
    <source>
        <dbReference type="ARBA" id="ARBA00023004"/>
    </source>
</evidence>
<evidence type="ECO:0000256" key="5">
    <source>
        <dbReference type="ARBA" id="ARBA00022982"/>
    </source>
</evidence>
<evidence type="ECO:0000256" key="4">
    <source>
        <dbReference type="ARBA" id="ARBA00022723"/>
    </source>
</evidence>
<evidence type="ECO:0000256" key="13">
    <source>
        <dbReference type="ARBA" id="ARBA00075320"/>
    </source>
</evidence>
<feature type="domain" description="Rieske" evidence="16">
    <location>
        <begin position="90"/>
        <end position="159"/>
    </location>
</feature>
<keyword evidence="9" id="KW-1015">Disulfide bond</keyword>
<keyword evidence="5" id="KW-0249">Electron transport</keyword>